<dbReference type="Proteomes" id="UP000306274">
    <property type="component" value="Unassembled WGS sequence"/>
</dbReference>
<accession>A0ABY2PIL1</accession>
<protein>
    <submittedName>
        <fullName evidence="2">Uncharacterized protein</fullName>
    </submittedName>
</protein>
<dbReference type="EMBL" id="SRZK01000046">
    <property type="protein sequence ID" value="TGZ10910.1"/>
    <property type="molecule type" value="Genomic_DNA"/>
</dbReference>
<organism evidence="2 3">
    <name type="scientific">Streptomyces rhizosphaericola</name>
    <dbReference type="NCBI Taxonomy" id="2564098"/>
    <lineage>
        <taxon>Bacteria</taxon>
        <taxon>Bacillati</taxon>
        <taxon>Actinomycetota</taxon>
        <taxon>Actinomycetes</taxon>
        <taxon>Kitasatosporales</taxon>
        <taxon>Streptomycetaceae</taxon>
        <taxon>Streptomyces</taxon>
    </lineage>
</organism>
<feature type="compositionally biased region" description="Basic and acidic residues" evidence="1">
    <location>
        <begin position="65"/>
        <end position="75"/>
    </location>
</feature>
<comment type="caution">
    <text evidence="2">The sequence shown here is derived from an EMBL/GenBank/DDBJ whole genome shotgun (WGS) entry which is preliminary data.</text>
</comment>
<feature type="compositionally biased region" description="Basic and acidic residues" evidence="1">
    <location>
        <begin position="1"/>
        <end position="18"/>
    </location>
</feature>
<keyword evidence="3" id="KW-1185">Reference proteome</keyword>
<evidence type="ECO:0000256" key="1">
    <source>
        <dbReference type="SAM" id="MobiDB-lite"/>
    </source>
</evidence>
<feature type="region of interest" description="Disordered" evidence="1">
    <location>
        <begin position="1"/>
        <end position="75"/>
    </location>
</feature>
<gene>
    <name evidence="2" type="ORF">E5Z02_07395</name>
</gene>
<sequence length="75" mass="8188">MKCEARARPAQLTEERGTDGVLRIDTYGVADPPPGSIPFPPCECPQHSRTEPQDAEAGLSIAVREANERSRGERL</sequence>
<evidence type="ECO:0000313" key="2">
    <source>
        <dbReference type="EMBL" id="TGZ10910.1"/>
    </source>
</evidence>
<feature type="compositionally biased region" description="Pro residues" evidence="1">
    <location>
        <begin position="31"/>
        <end position="43"/>
    </location>
</feature>
<reference evidence="2 3" key="1">
    <citation type="submission" date="2019-04" db="EMBL/GenBank/DDBJ databases">
        <title>Streptomyces rhizosphaericola sp. nov., an actinobacterium isolated from the wheat rhizosphere.</title>
        <authorList>
            <person name="Vargas Hoyos H.A."/>
            <person name="Santos S.N."/>
            <person name="Genuario D.B."/>
            <person name="Melo I.S."/>
            <person name="Da Silva L.J."/>
            <person name="Da Silva F.S.P."/>
            <person name="Zucchi T.D."/>
        </authorList>
    </citation>
    <scope>NUCLEOTIDE SEQUENCE [LARGE SCALE GENOMIC DNA]</scope>
    <source>
        <strain evidence="2 3">1AS2c</strain>
    </source>
</reference>
<proteinExistence type="predicted"/>
<name>A0ABY2PIL1_9ACTN</name>
<evidence type="ECO:0000313" key="3">
    <source>
        <dbReference type="Proteomes" id="UP000306274"/>
    </source>
</evidence>